<keyword evidence="3" id="KW-1185">Reference proteome</keyword>
<protein>
    <submittedName>
        <fullName evidence="2">Uncharacterized protein</fullName>
    </submittedName>
</protein>
<sequence length="261" mass="28617">MRYTGNRVNEVLSWLKDEARHLETWQQRRLGGEFGVRAHLGGCSIADYMYRYTVVISLRVMLVAGSFYFYFSSRFFREGWEILGMSGRSSGTPVWQGGRFFGEMMSTWSCQKPCRSGPDGSSGTSRSVVGAVTLPPLAPRHVPGSPRKLTAVPIRTHTHYTPQYTVPSTFVEPSISPSSLTPLGRVHGCFSRSGNYVKPVVNRRTVSGQPGGLRSGAGGGVCRKKFSANVPLGSRNCQDPPCLMGPHCNLGPAKPDWTGQR</sequence>
<organism evidence="2 3">
    <name type="scientific">Chaetomium strumarium</name>
    <dbReference type="NCBI Taxonomy" id="1170767"/>
    <lineage>
        <taxon>Eukaryota</taxon>
        <taxon>Fungi</taxon>
        <taxon>Dikarya</taxon>
        <taxon>Ascomycota</taxon>
        <taxon>Pezizomycotina</taxon>
        <taxon>Sordariomycetes</taxon>
        <taxon>Sordariomycetidae</taxon>
        <taxon>Sordariales</taxon>
        <taxon>Chaetomiaceae</taxon>
        <taxon>Chaetomium</taxon>
    </lineage>
</organism>
<keyword evidence="1" id="KW-0472">Membrane</keyword>
<dbReference type="Proteomes" id="UP001273166">
    <property type="component" value="Unassembled WGS sequence"/>
</dbReference>
<keyword evidence="1" id="KW-1133">Transmembrane helix</keyword>
<accession>A0AAJ0M4N7</accession>
<gene>
    <name evidence="2" type="ORF">B0T15DRAFT_124065</name>
</gene>
<reference evidence="2" key="2">
    <citation type="submission" date="2023-06" db="EMBL/GenBank/DDBJ databases">
        <authorList>
            <consortium name="Lawrence Berkeley National Laboratory"/>
            <person name="Mondo S.J."/>
            <person name="Hensen N."/>
            <person name="Bonometti L."/>
            <person name="Westerberg I."/>
            <person name="Brannstrom I.O."/>
            <person name="Guillou S."/>
            <person name="Cros-Aarteil S."/>
            <person name="Calhoun S."/>
            <person name="Haridas S."/>
            <person name="Kuo A."/>
            <person name="Pangilinan J."/>
            <person name="Riley R."/>
            <person name="Labutti K."/>
            <person name="Andreopoulos B."/>
            <person name="Lipzen A."/>
            <person name="Chen C."/>
            <person name="Yanf M."/>
            <person name="Daum C."/>
            <person name="Ng V."/>
            <person name="Clum A."/>
            <person name="Steindorff A."/>
            <person name="Ohm R."/>
            <person name="Martin F."/>
            <person name="Silar P."/>
            <person name="Natvig D."/>
            <person name="Lalanne C."/>
            <person name="Gautier V."/>
            <person name="Ament-Velasquez S.L."/>
            <person name="Kruys A."/>
            <person name="Hutchinson M.I."/>
            <person name="Powell A.J."/>
            <person name="Barry K."/>
            <person name="Miller A.N."/>
            <person name="Grigoriev I.V."/>
            <person name="Debuchy R."/>
            <person name="Gladieux P."/>
            <person name="Thoren M.H."/>
            <person name="Johannesson H."/>
        </authorList>
    </citation>
    <scope>NUCLEOTIDE SEQUENCE</scope>
    <source>
        <strain evidence="2">CBS 333.67</strain>
    </source>
</reference>
<evidence type="ECO:0000256" key="1">
    <source>
        <dbReference type="SAM" id="Phobius"/>
    </source>
</evidence>
<evidence type="ECO:0000313" key="2">
    <source>
        <dbReference type="EMBL" id="KAK3308957.1"/>
    </source>
</evidence>
<name>A0AAJ0M4N7_9PEZI</name>
<feature type="transmembrane region" description="Helical" evidence="1">
    <location>
        <begin position="49"/>
        <end position="71"/>
    </location>
</feature>
<dbReference type="AlphaFoldDB" id="A0AAJ0M4N7"/>
<comment type="caution">
    <text evidence="2">The sequence shown here is derived from an EMBL/GenBank/DDBJ whole genome shotgun (WGS) entry which is preliminary data.</text>
</comment>
<proteinExistence type="predicted"/>
<keyword evidence="1" id="KW-0812">Transmembrane</keyword>
<reference evidence="2" key="1">
    <citation type="journal article" date="2023" name="Mol. Phylogenet. Evol.">
        <title>Genome-scale phylogeny and comparative genomics of the fungal order Sordariales.</title>
        <authorList>
            <person name="Hensen N."/>
            <person name="Bonometti L."/>
            <person name="Westerberg I."/>
            <person name="Brannstrom I.O."/>
            <person name="Guillou S."/>
            <person name="Cros-Aarteil S."/>
            <person name="Calhoun S."/>
            <person name="Haridas S."/>
            <person name="Kuo A."/>
            <person name="Mondo S."/>
            <person name="Pangilinan J."/>
            <person name="Riley R."/>
            <person name="LaButti K."/>
            <person name="Andreopoulos B."/>
            <person name="Lipzen A."/>
            <person name="Chen C."/>
            <person name="Yan M."/>
            <person name="Daum C."/>
            <person name="Ng V."/>
            <person name="Clum A."/>
            <person name="Steindorff A."/>
            <person name="Ohm R.A."/>
            <person name="Martin F."/>
            <person name="Silar P."/>
            <person name="Natvig D.O."/>
            <person name="Lalanne C."/>
            <person name="Gautier V."/>
            <person name="Ament-Velasquez S.L."/>
            <person name="Kruys A."/>
            <person name="Hutchinson M.I."/>
            <person name="Powell A.J."/>
            <person name="Barry K."/>
            <person name="Miller A.N."/>
            <person name="Grigoriev I.V."/>
            <person name="Debuchy R."/>
            <person name="Gladieux P."/>
            <person name="Hiltunen Thoren M."/>
            <person name="Johannesson H."/>
        </authorList>
    </citation>
    <scope>NUCLEOTIDE SEQUENCE</scope>
    <source>
        <strain evidence="2">CBS 333.67</strain>
    </source>
</reference>
<dbReference type="GeneID" id="87880502"/>
<dbReference type="EMBL" id="JAUDZG010000002">
    <property type="protein sequence ID" value="KAK3308957.1"/>
    <property type="molecule type" value="Genomic_DNA"/>
</dbReference>
<evidence type="ECO:0000313" key="3">
    <source>
        <dbReference type="Proteomes" id="UP001273166"/>
    </source>
</evidence>
<dbReference type="RefSeq" id="XP_062724737.1">
    <property type="nucleotide sequence ID" value="XM_062861673.1"/>
</dbReference>